<evidence type="ECO:0008006" key="4">
    <source>
        <dbReference type="Google" id="ProtNLM"/>
    </source>
</evidence>
<keyword evidence="3" id="KW-1185">Reference proteome</keyword>
<protein>
    <recommendedName>
        <fullName evidence="4">Peptidase A1 domain-containing protein</fullName>
    </recommendedName>
</protein>
<gene>
    <name evidence="2" type="ORF">NLI96_g6354</name>
</gene>
<keyword evidence="1" id="KW-1133">Transmembrane helix</keyword>
<dbReference type="AlphaFoldDB" id="A0AAD5YD19"/>
<name>A0AAD5YD19_9APHY</name>
<sequence>MAQRGQLDYPLFGLNLPRNSSGSLSFGAIDGSVVTNRSLIEWNEVVPFAPFGVESNTSSYLQWVIPLTSISVNGTGFAPQPTYPNITSDFSLALLDVSELIGLLPGVADIFLAPWKPAGRHWDQNFTLQPTDYLIGPTAGDPNLCLSWPRALPPSNDGIDWQLGAAFLKTVYGIFSFGIDTKEPPMVGLYPLNNASAPAQQPTEVSSFFSAATQIVGTTLPNFPLATPSFTTPPYAFNTSVDAEPGEIVSSGLAVSTYSPVLGTRRPNVTALAVVTPSPTLFTYILTDGSGHVVTSVSTAPAPDITLGKPPGWTNGGVRGMYRIPCTFPLGLFIALVTLVVSRFIV</sequence>
<keyword evidence="1" id="KW-0812">Transmembrane</keyword>
<dbReference type="EMBL" id="JANAWD010000230">
    <property type="protein sequence ID" value="KAJ3483384.1"/>
    <property type="molecule type" value="Genomic_DNA"/>
</dbReference>
<reference evidence="2" key="1">
    <citation type="submission" date="2022-07" db="EMBL/GenBank/DDBJ databases">
        <title>Genome Sequence of Physisporinus lineatus.</title>
        <authorList>
            <person name="Buettner E."/>
        </authorList>
    </citation>
    <scope>NUCLEOTIDE SEQUENCE</scope>
    <source>
        <strain evidence="2">VT162</strain>
    </source>
</reference>
<proteinExistence type="predicted"/>
<dbReference type="InterPro" id="IPR021109">
    <property type="entry name" value="Peptidase_aspartic_dom_sf"/>
</dbReference>
<dbReference type="Gene3D" id="2.40.70.10">
    <property type="entry name" value="Acid Proteases"/>
    <property type="match status" value="2"/>
</dbReference>
<organism evidence="2 3">
    <name type="scientific">Meripilus lineatus</name>
    <dbReference type="NCBI Taxonomy" id="2056292"/>
    <lineage>
        <taxon>Eukaryota</taxon>
        <taxon>Fungi</taxon>
        <taxon>Dikarya</taxon>
        <taxon>Basidiomycota</taxon>
        <taxon>Agaricomycotina</taxon>
        <taxon>Agaricomycetes</taxon>
        <taxon>Polyporales</taxon>
        <taxon>Meripilaceae</taxon>
        <taxon>Meripilus</taxon>
    </lineage>
</organism>
<accession>A0AAD5YD19</accession>
<dbReference type="SUPFAM" id="SSF50630">
    <property type="entry name" value="Acid proteases"/>
    <property type="match status" value="1"/>
</dbReference>
<comment type="caution">
    <text evidence="2">The sequence shown here is derived from an EMBL/GenBank/DDBJ whole genome shotgun (WGS) entry which is preliminary data.</text>
</comment>
<evidence type="ECO:0000313" key="2">
    <source>
        <dbReference type="EMBL" id="KAJ3483384.1"/>
    </source>
</evidence>
<evidence type="ECO:0000313" key="3">
    <source>
        <dbReference type="Proteomes" id="UP001212997"/>
    </source>
</evidence>
<evidence type="ECO:0000256" key="1">
    <source>
        <dbReference type="SAM" id="Phobius"/>
    </source>
</evidence>
<dbReference type="Proteomes" id="UP001212997">
    <property type="component" value="Unassembled WGS sequence"/>
</dbReference>
<feature type="transmembrane region" description="Helical" evidence="1">
    <location>
        <begin position="328"/>
        <end position="345"/>
    </location>
</feature>
<keyword evidence="1" id="KW-0472">Membrane</keyword>